<feature type="transmembrane region" description="Helical" evidence="1">
    <location>
        <begin position="73"/>
        <end position="95"/>
    </location>
</feature>
<accession>J9ENH6</accession>
<keyword evidence="1" id="KW-1133">Transmembrane helix</keyword>
<proteinExistence type="predicted"/>
<dbReference type="EMBL" id="ADBV01001858">
    <property type="protein sequence ID" value="EJW84036.1"/>
    <property type="molecule type" value="Genomic_DNA"/>
</dbReference>
<evidence type="ECO:0000313" key="3">
    <source>
        <dbReference type="Proteomes" id="UP000004810"/>
    </source>
</evidence>
<evidence type="ECO:0000256" key="1">
    <source>
        <dbReference type="SAM" id="Phobius"/>
    </source>
</evidence>
<feature type="non-terminal residue" evidence="2">
    <location>
        <position position="277"/>
    </location>
</feature>
<keyword evidence="1" id="KW-0472">Membrane</keyword>
<keyword evidence="1" id="KW-0812">Transmembrane</keyword>
<dbReference type="AlphaFoldDB" id="J9ENH6"/>
<dbReference type="Proteomes" id="UP000004810">
    <property type="component" value="Unassembled WGS sequence"/>
</dbReference>
<sequence length="277" mass="30905">MEEHTRSHLTQPSYRCSVGYCTLKHHSKNFLTRHMKEVHKYKQTPTDIIELDPSLKKRVLQTSHAILTRNAEASYYVILILLIILLNCEGPLIAFRCFPSHFSDHLSSFHIFRRSPVSQSPLLKSLTETNWCVPSTCSVPSVMQNTALSMSTLTSTFKTFSSPGLKPTSSLLTAILPLNLTLQTPAPSNDVALLLPTAPIPSRDASHFKDLMSMSNFPVTNLECQPFVFHAEEHNSSNCITLTNLLAAAPKNSPSQTRVQSIIHPPTSRKTCSFCQE</sequence>
<gene>
    <name evidence="2" type="ORF">WUBG_05054</name>
</gene>
<reference evidence="3" key="1">
    <citation type="submission" date="2012-08" db="EMBL/GenBank/DDBJ databases">
        <title>The Genome Sequence of Wuchereria bancrofti.</title>
        <authorList>
            <person name="Nutman T.B."/>
            <person name="Fink D.L."/>
            <person name="Russ C."/>
            <person name="Young S."/>
            <person name="Zeng Q."/>
            <person name="Koehrsen M."/>
            <person name="Alvarado L."/>
            <person name="Berlin A."/>
            <person name="Chapman S.B."/>
            <person name="Chen Z."/>
            <person name="Freedman E."/>
            <person name="Gellesch M."/>
            <person name="Goldberg J."/>
            <person name="Griggs A."/>
            <person name="Gujja S."/>
            <person name="Heilman E.R."/>
            <person name="Heiman D."/>
            <person name="Hepburn T."/>
            <person name="Howarth C."/>
            <person name="Jen D."/>
            <person name="Larson L."/>
            <person name="Lewis B."/>
            <person name="Mehta T."/>
            <person name="Park D."/>
            <person name="Pearson M."/>
            <person name="Roberts A."/>
            <person name="Saif S."/>
            <person name="Shea T."/>
            <person name="Shenoy N."/>
            <person name="Sisk P."/>
            <person name="Stolte C."/>
            <person name="Sykes S."/>
            <person name="Walk T."/>
            <person name="White J."/>
            <person name="Yandava C."/>
            <person name="Haas B."/>
            <person name="Henn M.R."/>
            <person name="Nusbaum C."/>
            <person name="Birren B."/>
        </authorList>
    </citation>
    <scope>NUCLEOTIDE SEQUENCE [LARGE SCALE GENOMIC DNA]</scope>
    <source>
        <strain evidence="3">NA</strain>
    </source>
</reference>
<organism evidence="2 3">
    <name type="scientific">Wuchereria bancrofti</name>
    <dbReference type="NCBI Taxonomy" id="6293"/>
    <lineage>
        <taxon>Eukaryota</taxon>
        <taxon>Metazoa</taxon>
        <taxon>Ecdysozoa</taxon>
        <taxon>Nematoda</taxon>
        <taxon>Chromadorea</taxon>
        <taxon>Rhabditida</taxon>
        <taxon>Spirurina</taxon>
        <taxon>Spiruromorpha</taxon>
        <taxon>Filarioidea</taxon>
        <taxon>Onchocercidae</taxon>
        <taxon>Wuchereria</taxon>
    </lineage>
</organism>
<comment type="caution">
    <text evidence="2">The sequence shown here is derived from an EMBL/GenBank/DDBJ whole genome shotgun (WGS) entry which is preliminary data.</text>
</comment>
<name>J9ENH6_WUCBA</name>
<protein>
    <submittedName>
        <fullName evidence="2">Uncharacterized protein</fullName>
    </submittedName>
</protein>
<evidence type="ECO:0000313" key="2">
    <source>
        <dbReference type="EMBL" id="EJW84036.1"/>
    </source>
</evidence>